<keyword evidence="5" id="KW-0479">Metal-binding</keyword>
<dbReference type="InterPro" id="IPR020084">
    <property type="entry name" value="NUDIX_hydrolase_CS"/>
</dbReference>
<dbReference type="CDD" id="cd03429">
    <property type="entry name" value="NUDIX_NADH_pyrophosphatase_Nudt13"/>
    <property type="match status" value="1"/>
</dbReference>
<dbReference type="GO" id="GO:0019677">
    <property type="term" value="P:NAD+ catabolic process"/>
    <property type="evidence" value="ECO:0007669"/>
    <property type="project" value="TreeGrafter"/>
</dbReference>
<dbReference type="Pfam" id="PF09297">
    <property type="entry name" value="Zn_ribbon_NUD"/>
    <property type="match status" value="1"/>
</dbReference>
<dbReference type="SUPFAM" id="SSF55811">
    <property type="entry name" value="Nudix"/>
    <property type="match status" value="1"/>
</dbReference>
<dbReference type="Gene3D" id="3.90.79.20">
    <property type="match status" value="1"/>
</dbReference>
<dbReference type="InterPro" id="IPR000086">
    <property type="entry name" value="NUDIX_hydrolase_dom"/>
</dbReference>
<gene>
    <name evidence="11" type="ORF">METZ01_LOCUS41148</name>
</gene>
<evidence type="ECO:0000313" key="11">
    <source>
        <dbReference type="EMBL" id="SUZ88294.1"/>
    </source>
</evidence>
<dbReference type="GO" id="GO:0006742">
    <property type="term" value="P:NADP+ catabolic process"/>
    <property type="evidence" value="ECO:0007669"/>
    <property type="project" value="TreeGrafter"/>
</dbReference>
<evidence type="ECO:0000256" key="5">
    <source>
        <dbReference type="ARBA" id="ARBA00022723"/>
    </source>
</evidence>
<dbReference type="EC" id="3.6.1.22" evidence="4"/>
<keyword evidence="8" id="KW-0520">NAD</keyword>
<evidence type="ECO:0000256" key="7">
    <source>
        <dbReference type="ARBA" id="ARBA00022842"/>
    </source>
</evidence>
<dbReference type="GO" id="GO:0005829">
    <property type="term" value="C:cytosol"/>
    <property type="evidence" value="ECO:0007669"/>
    <property type="project" value="TreeGrafter"/>
</dbReference>
<dbReference type="NCBIfam" id="NF001299">
    <property type="entry name" value="PRK00241.1"/>
    <property type="match status" value="1"/>
</dbReference>
<dbReference type="EMBL" id="UINC01001763">
    <property type="protein sequence ID" value="SUZ88294.1"/>
    <property type="molecule type" value="Genomic_DNA"/>
</dbReference>
<dbReference type="PROSITE" id="PS51462">
    <property type="entry name" value="NUDIX"/>
    <property type="match status" value="1"/>
</dbReference>
<dbReference type="InterPro" id="IPR015376">
    <property type="entry name" value="Znr_NADH_PPase"/>
</dbReference>
<evidence type="ECO:0000256" key="2">
    <source>
        <dbReference type="ARBA" id="ARBA00001947"/>
    </source>
</evidence>
<comment type="cofactor">
    <cofactor evidence="1">
        <name>Mg(2+)</name>
        <dbReference type="ChEBI" id="CHEBI:18420"/>
    </cofactor>
</comment>
<dbReference type="InterPro" id="IPR050241">
    <property type="entry name" value="NAD-cap_RNA_hydrolase_NudC"/>
</dbReference>
<dbReference type="GO" id="GO:0035529">
    <property type="term" value="F:NADH pyrophosphatase activity"/>
    <property type="evidence" value="ECO:0007669"/>
    <property type="project" value="TreeGrafter"/>
</dbReference>
<dbReference type="GO" id="GO:0046872">
    <property type="term" value="F:metal ion binding"/>
    <property type="evidence" value="ECO:0007669"/>
    <property type="project" value="UniProtKB-KW"/>
</dbReference>
<accession>A0A381RAR0</accession>
<dbReference type="InterPro" id="IPR015797">
    <property type="entry name" value="NUDIX_hydrolase-like_dom_sf"/>
</dbReference>
<evidence type="ECO:0000256" key="3">
    <source>
        <dbReference type="ARBA" id="ARBA00009595"/>
    </source>
</evidence>
<proteinExistence type="inferred from homology"/>
<organism evidence="11">
    <name type="scientific">marine metagenome</name>
    <dbReference type="NCBI Taxonomy" id="408172"/>
    <lineage>
        <taxon>unclassified sequences</taxon>
        <taxon>metagenomes</taxon>
        <taxon>ecological metagenomes</taxon>
    </lineage>
</organism>
<dbReference type="GO" id="GO:0005777">
    <property type="term" value="C:peroxisome"/>
    <property type="evidence" value="ECO:0007669"/>
    <property type="project" value="TreeGrafter"/>
</dbReference>
<evidence type="ECO:0000256" key="8">
    <source>
        <dbReference type="ARBA" id="ARBA00023027"/>
    </source>
</evidence>
<dbReference type="PANTHER" id="PTHR42904">
    <property type="entry name" value="NUDIX HYDROLASE, NUDC SUBFAMILY"/>
    <property type="match status" value="1"/>
</dbReference>
<comment type="cofactor">
    <cofactor evidence="2">
        <name>Zn(2+)</name>
        <dbReference type="ChEBI" id="CHEBI:29105"/>
    </cofactor>
</comment>
<evidence type="ECO:0000259" key="10">
    <source>
        <dbReference type="PROSITE" id="PS51462"/>
    </source>
</evidence>
<reference evidence="11" key="1">
    <citation type="submission" date="2018-05" db="EMBL/GenBank/DDBJ databases">
        <authorList>
            <person name="Lanie J.A."/>
            <person name="Ng W.-L."/>
            <person name="Kazmierczak K.M."/>
            <person name="Andrzejewski T.M."/>
            <person name="Davidsen T.M."/>
            <person name="Wayne K.J."/>
            <person name="Tettelin H."/>
            <person name="Glass J.I."/>
            <person name="Rusch D."/>
            <person name="Podicherti R."/>
            <person name="Tsui H.-C.T."/>
            <person name="Winkler M.E."/>
        </authorList>
    </citation>
    <scope>NUCLEOTIDE SEQUENCE</scope>
</reference>
<comment type="similarity">
    <text evidence="3">Belongs to the Nudix hydrolase family. NudC subfamily.</text>
</comment>
<dbReference type="Pfam" id="PF00293">
    <property type="entry name" value="NUDIX"/>
    <property type="match status" value="1"/>
</dbReference>
<evidence type="ECO:0000256" key="1">
    <source>
        <dbReference type="ARBA" id="ARBA00001946"/>
    </source>
</evidence>
<dbReference type="InterPro" id="IPR049734">
    <property type="entry name" value="NudC-like_C"/>
</dbReference>
<evidence type="ECO:0000256" key="6">
    <source>
        <dbReference type="ARBA" id="ARBA00022801"/>
    </source>
</evidence>
<sequence length="322" mass="36262">MTIFDPFELTLIPPNHFSFGGLDRDVIVREREDCLDFILRLPETRIVPVWRSHNLFSVTGETGATPIPVYLSPEEAAALTDIAKDMVYLGKQNRDDIIISYLAIDISILDKDKATKKLASWGKFADLREIGPLIGGVDGSILAYARGMMFWHSRNKFCSVCGAATIAIKGGHQRNCTKKGCNSLHFPRTDPAVIMLVHDGDRALLGRQKIWSDGVYSTLAGFVEPGETIEHAVAREVYEEAGIIVKNITYQHSQPWPFPSSLMLGFTAEACTKIININDDEIDDAQWFTREEIHNFEAQKKFLPRKLSISRRLIDDWLSDHL</sequence>
<feature type="domain" description="Nudix hydrolase" evidence="10">
    <location>
        <begin position="187"/>
        <end position="310"/>
    </location>
</feature>
<keyword evidence="7" id="KW-0460">Magnesium</keyword>
<dbReference type="PROSITE" id="PS00893">
    <property type="entry name" value="NUDIX_BOX"/>
    <property type="match status" value="1"/>
</dbReference>
<name>A0A381RAR0_9ZZZZ</name>
<dbReference type="AlphaFoldDB" id="A0A381RAR0"/>
<evidence type="ECO:0000256" key="4">
    <source>
        <dbReference type="ARBA" id="ARBA00012381"/>
    </source>
</evidence>
<keyword evidence="6" id="KW-0378">Hydrolase</keyword>
<evidence type="ECO:0000256" key="9">
    <source>
        <dbReference type="ARBA" id="ARBA00023679"/>
    </source>
</evidence>
<dbReference type="PANTHER" id="PTHR42904:SF6">
    <property type="entry name" value="NAD-CAPPED RNA HYDROLASE NUDT12"/>
    <property type="match status" value="1"/>
</dbReference>
<comment type="catalytic activity">
    <reaction evidence="9">
        <text>a 5'-end NAD(+)-phospho-ribonucleoside in mRNA + H2O = a 5'-end phospho-adenosine-phospho-ribonucleoside in mRNA + beta-nicotinamide D-ribonucleotide + 2 H(+)</text>
        <dbReference type="Rhea" id="RHEA:60876"/>
        <dbReference type="Rhea" id="RHEA-COMP:15698"/>
        <dbReference type="Rhea" id="RHEA-COMP:15719"/>
        <dbReference type="ChEBI" id="CHEBI:14649"/>
        <dbReference type="ChEBI" id="CHEBI:15377"/>
        <dbReference type="ChEBI" id="CHEBI:15378"/>
        <dbReference type="ChEBI" id="CHEBI:144029"/>
        <dbReference type="ChEBI" id="CHEBI:144051"/>
    </reaction>
    <physiologicalReaction direction="left-to-right" evidence="9">
        <dbReference type="Rhea" id="RHEA:60877"/>
    </physiologicalReaction>
</comment>
<protein>
    <recommendedName>
        <fullName evidence="4">NAD(+) diphosphatase</fullName>
        <ecNumber evidence="4">3.6.1.22</ecNumber>
    </recommendedName>
</protein>
<dbReference type="Gene3D" id="3.90.79.10">
    <property type="entry name" value="Nucleoside Triphosphate Pyrophosphohydrolase"/>
    <property type="match status" value="1"/>
</dbReference>